<protein>
    <recommendedName>
        <fullName evidence="2">Ankyrin repeat-containing protein</fullName>
    </recommendedName>
</protein>
<sequence>MKITVAVATPLHIATSSGVVKIAEVMVDKNPHLPNVYDAMKPSPVLVAVAHKRRDMASFLFSNTNFEALNSYEQIELLIATISSDYYDIALDILTKKPELAMARLCLEQGCKGCQDWR</sequence>
<dbReference type="SUPFAM" id="SSF48403">
    <property type="entry name" value="Ankyrin repeat"/>
    <property type="match status" value="1"/>
</dbReference>
<reference evidence="1" key="1">
    <citation type="submission" date="2023-03" db="UniProtKB">
        <authorList>
            <consortium name="EnsemblPlants"/>
        </authorList>
    </citation>
    <scope>IDENTIFICATION</scope>
</reference>
<dbReference type="Gene3D" id="1.25.40.20">
    <property type="entry name" value="Ankyrin repeat-containing domain"/>
    <property type="match status" value="1"/>
</dbReference>
<name>A0A9I9CEK4_CUCME</name>
<accession>A0A9I9CEK4</accession>
<evidence type="ECO:0008006" key="2">
    <source>
        <dbReference type="Google" id="ProtNLM"/>
    </source>
</evidence>
<dbReference type="RefSeq" id="XP_016899242.2">
    <property type="nucleotide sequence ID" value="XM_017043753.2"/>
</dbReference>
<organism evidence="1">
    <name type="scientific">Cucumis melo</name>
    <name type="common">Muskmelon</name>
    <dbReference type="NCBI Taxonomy" id="3656"/>
    <lineage>
        <taxon>Eukaryota</taxon>
        <taxon>Viridiplantae</taxon>
        <taxon>Streptophyta</taxon>
        <taxon>Embryophyta</taxon>
        <taxon>Tracheophyta</taxon>
        <taxon>Spermatophyta</taxon>
        <taxon>Magnoliopsida</taxon>
        <taxon>eudicotyledons</taxon>
        <taxon>Gunneridae</taxon>
        <taxon>Pentapetalae</taxon>
        <taxon>rosids</taxon>
        <taxon>fabids</taxon>
        <taxon>Cucurbitales</taxon>
        <taxon>Cucurbitaceae</taxon>
        <taxon>Benincaseae</taxon>
        <taxon>Cucumis</taxon>
    </lineage>
</organism>
<gene>
    <name evidence="1" type="primary">103489087</name>
</gene>
<dbReference type="InterPro" id="IPR036770">
    <property type="entry name" value="Ankyrin_rpt-contain_sf"/>
</dbReference>
<proteinExistence type="predicted"/>
<dbReference type="eggNOG" id="KOG0504">
    <property type="taxonomic scope" value="Eukaryota"/>
</dbReference>
<evidence type="ECO:0000313" key="1">
    <source>
        <dbReference type="EnsemblPlants" id="MELO3C002425.2.1"/>
    </source>
</evidence>
<dbReference type="EnsemblPlants" id="MELO3C002425.2.1">
    <property type="protein sequence ID" value="MELO3C002425.2.1"/>
    <property type="gene ID" value="MELO3C002425.2"/>
</dbReference>